<evidence type="ECO:0000313" key="2">
    <source>
        <dbReference type="EMBL" id="MEN2792574.1"/>
    </source>
</evidence>
<accession>A0ABU9Y9T9</accession>
<evidence type="ECO:0008006" key="4">
    <source>
        <dbReference type="Google" id="ProtNLM"/>
    </source>
</evidence>
<dbReference type="EMBL" id="JBDIME010000030">
    <property type="protein sequence ID" value="MEN2792574.1"/>
    <property type="molecule type" value="Genomic_DNA"/>
</dbReference>
<dbReference type="Proteomes" id="UP001419910">
    <property type="component" value="Unassembled WGS sequence"/>
</dbReference>
<keyword evidence="3" id="KW-1185">Reference proteome</keyword>
<feature type="transmembrane region" description="Helical" evidence="1">
    <location>
        <begin position="83"/>
        <end position="109"/>
    </location>
</feature>
<feature type="transmembrane region" description="Helical" evidence="1">
    <location>
        <begin position="330"/>
        <end position="354"/>
    </location>
</feature>
<organism evidence="2 3">
    <name type="scientific">Sphingomonas oligophenolica</name>
    <dbReference type="NCBI Taxonomy" id="301154"/>
    <lineage>
        <taxon>Bacteria</taxon>
        <taxon>Pseudomonadati</taxon>
        <taxon>Pseudomonadota</taxon>
        <taxon>Alphaproteobacteria</taxon>
        <taxon>Sphingomonadales</taxon>
        <taxon>Sphingomonadaceae</taxon>
        <taxon>Sphingomonas</taxon>
    </lineage>
</organism>
<dbReference type="RefSeq" id="WP_343888209.1">
    <property type="nucleotide sequence ID" value="NZ_BAAAEH010000007.1"/>
</dbReference>
<sequence>MDMIETYLDAVAAQLPRDTRDDIIAELRDTLLSQIEEREAALGRPLDDDEREAILRAMGHPLVVGARYRAGPQMLIGPELFPYWLFAVKVGLAILALVFVVTSVIGMLVGSWHLFGQAFPSFIGSGLTVIGAVTVTGAAIEHFGLRPAYFDSWRVKDLAVLRFSDPATWAAEVAGSGMFSGPRARRTRFEQRRRMWPGFEALAGVVWGLVFVAWWIGLLHFPGQAMFGFHGADVTAAPAPIWTTLFVPILAFALVQVAVDAVGVAWPRAVRVRAALGIPVALAGAALAWVAFLASEWIELSRSGDHAMVAGGMEMLNLHALEQMGHGDTLAGLAAILSVVFSWMLAGIAVGQILKALKCLWRLCFG</sequence>
<evidence type="ECO:0000313" key="3">
    <source>
        <dbReference type="Proteomes" id="UP001419910"/>
    </source>
</evidence>
<reference evidence="2 3" key="1">
    <citation type="submission" date="2024-05" db="EMBL/GenBank/DDBJ databases">
        <authorList>
            <person name="Liu Q."/>
            <person name="Xin Y.-H."/>
        </authorList>
    </citation>
    <scope>NUCLEOTIDE SEQUENCE [LARGE SCALE GENOMIC DNA]</scope>
    <source>
        <strain evidence="2 3">CGMCC 1.10181</strain>
    </source>
</reference>
<feature type="transmembrane region" description="Helical" evidence="1">
    <location>
        <begin position="241"/>
        <end position="262"/>
    </location>
</feature>
<comment type="caution">
    <text evidence="2">The sequence shown here is derived from an EMBL/GenBank/DDBJ whole genome shotgun (WGS) entry which is preliminary data.</text>
</comment>
<name>A0ABU9Y9T9_9SPHN</name>
<feature type="transmembrane region" description="Helical" evidence="1">
    <location>
        <begin position="274"/>
        <end position="294"/>
    </location>
</feature>
<protein>
    <recommendedName>
        <fullName evidence="4">DUF2868 domain-containing protein</fullName>
    </recommendedName>
</protein>
<feature type="transmembrane region" description="Helical" evidence="1">
    <location>
        <begin position="201"/>
        <end position="221"/>
    </location>
</feature>
<keyword evidence="1" id="KW-0472">Membrane</keyword>
<keyword evidence="1" id="KW-0812">Transmembrane</keyword>
<gene>
    <name evidence="2" type="ORF">ABC974_23305</name>
</gene>
<dbReference type="Pfam" id="PF22564">
    <property type="entry name" value="HAAS"/>
    <property type="match status" value="1"/>
</dbReference>
<feature type="transmembrane region" description="Helical" evidence="1">
    <location>
        <begin position="121"/>
        <end position="140"/>
    </location>
</feature>
<evidence type="ECO:0000256" key="1">
    <source>
        <dbReference type="SAM" id="Phobius"/>
    </source>
</evidence>
<proteinExistence type="predicted"/>
<keyword evidence="1" id="KW-1133">Transmembrane helix</keyword>